<accession>A0ABX4MHS6</accession>
<keyword evidence="2" id="KW-0547">Nucleotide-binding</keyword>
<evidence type="ECO:0000313" key="6">
    <source>
        <dbReference type="Proteomes" id="UP000228979"/>
    </source>
</evidence>
<dbReference type="Gene3D" id="3.40.50.300">
    <property type="entry name" value="P-loop containing nucleotide triphosphate hydrolases"/>
    <property type="match status" value="1"/>
</dbReference>
<evidence type="ECO:0000259" key="4">
    <source>
        <dbReference type="PROSITE" id="PS50893"/>
    </source>
</evidence>
<dbReference type="PANTHER" id="PTHR43204">
    <property type="entry name" value="ABC TRANSPORTER I FAMILY MEMBER 6, CHLOROPLASTIC"/>
    <property type="match status" value="1"/>
</dbReference>
<dbReference type="EMBL" id="NXGP01000001">
    <property type="protein sequence ID" value="PIM96023.1"/>
    <property type="molecule type" value="Genomic_DNA"/>
</dbReference>
<evidence type="ECO:0000256" key="1">
    <source>
        <dbReference type="ARBA" id="ARBA00006216"/>
    </source>
</evidence>
<proteinExistence type="inferred from homology"/>
<dbReference type="InterPro" id="IPR010230">
    <property type="entry name" value="FeS-cluster_ATPase_SufC"/>
</dbReference>
<keyword evidence="6" id="KW-1185">Reference proteome</keyword>
<dbReference type="InterPro" id="IPR003439">
    <property type="entry name" value="ABC_transporter-like_ATP-bd"/>
</dbReference>
<dbReference type="SUPFAM" id="SSF52540">
    <property type="entry name" value="P-loop containing nucleoside triphosphate hydrolases"/>
    <property type="match status" value="1"/>
</dbReference>
<reference evidence="5" key="1">
    <citation type="submission" date="2017-09" db="EMBL/GenBank/DDBJ databases">
        <authorList>
            <person name="Campbell M.A."/>
            <person name="Lukasik P."/>
            <person name="Simon C."/>
            <person name="McCutcheon J.P."/>
        </authorList>
    </citation>
    <scope>NUCLEOTIDE SEQUENCE [LARGE SCALE GENOMIC DNA]</scope>
    <source>
        <strain evidence="5">TRYCRA</strain>
    </source>
</reference>
<dbReference type="Pfam" id="PF00005">
    <property type="entry name" value="ABC_tran"/>
    <property type="match status" value="1"/>
</dbReference>
<evidence type="ECO:0000256" key="3">
    <source>
        <dbReference type="ARBA" id="ARBA00022840"/>
    </source>
</evidence>
<dbReference type="SMART" id="SM00382">
    <property type="entry name" value="AAA"/>
    <property type="match status" value="1"/>
</dbReference>
<dbReference type="Proteomes" id="UP000228979">
    <property type="component" value="Unassembled WGS sequence"/>
</dbReference>
<organism evidence="5 6">
    <name type="scientific">Candidatus Hodgkinia cicadicola</name>
    <dbReference type="NCBI Taxonomy" id="573658"/>
    <lineage>
        <taxon>Bacteria</taxon>
        <taxon>Pseudomonadati</taxon>
        <taxon>Pseudomonadota</taxon>
        <taxon>Alphaproteobacteria</taxon>
        <taxon>Hyphomicrobiales</taxon>
        <taxon>Candidatus Hodgkinia</taxon>
    </lineage>
</organism>
<evidence type="ECO:0000313" key="5">
    <source>
        <dbReference type="EMBL" id="PIM96023.1"/>
    </source>
</evidence>
<comment type="caution">
    <text evidence="5">The sequence shown here is derived from an EMBL/GenBank/DDBJ whole genome shotgun (WGS) entry which is preliminary data.</text>
</comment>
<name>A0ABX4MHS6_9HYPH</name>
<dbReference type="PANTHER" id="PTHR43204:SF1">
    <property type="entry name" value="ABC TRANSPORTER I FAMILY MEMBER 6, CHLOROPLASTIC"/>
    <property type="match status" value="1"/>
</dbReference>
<comment type="similarity">
    <text evidence="1">Belongs to the ABC transporter superfamily. Ycf16 family.</text>
</comment>
<gene>
    <name evidence="5" type="primary">sufC</name>
    <name evidence="5" type="ORF">trycra_4</name>
</gene>
<dbReference type="InterPro" id="IPR003593">
    <property type="entry name" value="AAA+_ATPase"/>
</dbReference>
<sequence length="227" mass="26336">MIRVKGINLNLKGKRLLSDINFRLFPGELCVLFGKNGIGKTSFISALSNIDGSELKKQIDSNPNQIKKWWKKNKSIVFVGFQHPIEIPGVIYIHYLRLVSKRNNKDKTLLNKLQELDKLLDVKKNMLYRPMNIGFSGGEKRMFELFQMIIIEPNICLLDEPDSGLDDIKTIIIARIILGFNISNRTYLIVTHNPRLLLQLSPDSVYYLIDNRIISFRKKLYISDWNK</sequence>
<dbReference type="PROSITE" id="PS50893">
    <property type="entry name" value="ABC_TRANSPORTER_2"/>
    <property type="match status" value="1"/>
</dbReference>
<protein>
    <submittedName>
        <fullName evidence="5">FeS assembly ATPase SufC</fullName>
    </submittedName>
</protein>
<dbReference type="InterPro" id="IPR027417">
    <property type="entry name" value="P-loop_NTPase"/>
</dbReference>
<feature type="domain" description="ABC transporter" evidence="4">
    <location>
        <begin position="2"/>
        <end position="222"/>
    </location>
</feature>
<keyword evidence="3" id="KW-0067">ATP-binding</keyword>
<evidence type="ECO:0000256" key="2">
    <source>
        <dbReference type="ARBA" id="ARBA00022741"/>
    </source>
</evidence>